<feature type="binding site" evidence="11">
    <location>
        <position position="36"/>
    </location>
    <ligand>
        <name>[4Fe-4S] cluster</name>
        <dbReference type="ChEBI" id="CHEBI:49883"/>
    </ligand>
</feature>
<dbReference type="GO" id="GO:0046872">
    <property type="term" value="F:metal ion binding"/>
    <property type="evidence" value="ECO:0007669"/>
    <property type="project" value="UniProtKB-KW"/>
</dbReference>
<evidence type="ECO:0000256" key="4">
    <source>
        <dbReference type="ARBA" id="ARBA00022723"/>
    </source>
</evidence>
<evidence type="ECO:0000256" key="9">
    <source>
        <dbReference type="ARBA" id="ARBA00023157"/>
    </source>
</evidence>
<comment type="subcellular location">
    <subcellularLocation>
        <location evidence="1 11">Cytoplasm</location>
    </subcellularLocation>
</comment>
<keyword evidence="3 11" id="KW-0004">4Fe-4S</keyword>
<gene>
    <name evidence="11" type="primary">whiB</name>
    <name evidence="13" type="ORF">D9V41_02230</name>
</gene>
<keyword evidence="4 11" id="KW-0479">Metal-binding</keyword>
<dbReference type="GO" id="GO:0035731">
    <property type="term" value="F:dinitrosyl-iron complex binding"/>
    <property type="evidence" value="ECO:0007669"/>
    <property type="project" value="UniProtKB-UniRule"/>
</dbReference>
<dbReference type="OrthoDB" id="4228525at2"/>
<accession>A0A3L8PQ74</accession>
<dbReference type="GO" id="GO:0045892">
    <property type="term" value="P:negative regulation of DNA-templated transcription"/>
    <property type="evidence" value="ECO:0007669"/>
    <property type="project" value="TreeGrafter"/>
</dbReference>
<dbReference type="EMBL" id="RDBF01000001">
    <property type="protein sequence ID" value="RLV57470.1"/>
    <property type="molecule type" value="Genomic_DNA"/>
</dbReference>
<keyword evidence="10 11" id="KW-0804">Transcription</keyword>
<evidence type="ECO:0000256" key="6">
    <source>
        <dbReference type="ARBA" id="ARBA00023014"/>
    </source>
</evidence>
<evidence type="ECO:0000256" key="5">
    <source>
        <dbReference type="ARBA" id="ARBA00023004"/>
    </source>
</evidence>
<keyword evidence="8 11" id="KW-0238">DNA-binding</keyword>
<dbReference type="PANTHER" id="PTHR38839">
    <property type="entry name" value="TRANSCRIPTIONAL REGULATOR WHID-RELATED"/>
    <property type="match status" value="1"/>
</dbReference>
<evidence type="ECO:0000313" key="13">
    <source>
        <dbReference type="EMBL" id="RLV57470.1"/>
    </source>
</evidence>
<keyword evidence="14" id="KW-1185">Reference proteome</keyword>
<keyword evidence="5 11" id="KW-0408">Iron</keyword>
<feature type="binding site" evidence="11">
    <location>
        <position position="33"/>
    </location>
    <ligand>
        <name>[4Fe-4S] cluster</name>
        <dbReference type="ChEBI" id="CHEBI:49883"/>
    </ligand>
</feature>
<feature type="domain" description="4Fe-4S Wbl-type" evidence="12">
    <location>
        <begin position="11"/>
        <end position="66"/>
    </location>
</feature>
<dbReference type="Pfam" id="PF02467">
    <property type="entry name" value="Whib"/>
    <property type="match status" value="1"/>
</dbReference>
<proteinExistence type="inferred from homology"/>
<dbReference type="GO" id="GO:0005737">
    <property type="term" value="C:cytoplasm"/>
    <property type="evidence" value="ECO:0007669"/>
    <property type="project" value="UniProtKB-SubCell"/>
</dbReference>
<dbReference type="RefSeq" id="WP_121792877.1">
    <property type="nucleotide sequence ID" value="NZ_RDBF01000001.1"/>
</dbReference>
<dbReference type="Proteomes" id="UP000282515">
    <property type="component" value="Unassembled WGS sequence"/>
</dbReference>
<protein>
    <recommendedName>
        <fullName evidence="11">Transcriptional regulator WhiB</fullName>
    </recommendedName>
</protein>
<feature type="binding site" evidence="11">
    <location>
        <position position="42"/>
    </location>
    <ligand>
        <name>[4Fe-4S] cluster</name>
        <dbReference type="ChEBI" id="CHEBI:49883"/>
    </ligand>
</feature>
<evidence type="ECO:0000313" key="14">
    <source>
        <dbReference type="Proteomes" id="UP000282515"/>
    </source>
</evidence>
<dbReference type="PROSITE" id="PS51674">
    <property type="entry name" value="4FE4S_WBL"/>
    <property type="match status" value="1"/>
</dbReference>
<evidence type="ECO:0000256" key="10">
    <source>
        <dbReference type="ARBA" id="ARBA00023163"/>
    </source>
</evidence>
<dbReference type="PANTHER" id="PTHR38839:SF7">
    <property type="entry name" value="TRANSCRIPTIONAL REGULATOR WHIB4"/>
    <property type="match status" value="1"/>
</dbReference>
<evidence type="ECO:0000256" key="3">
    <source>
        <dbReference type="ARBA" id="ARBA00022485"/>
    </source>
</evidence>
<keyword evidence="6 11" id="KW-0411">Iron-sulfur</keyword>
<dbReference type="GO" id="GO:0045454">
    <property type="term" value="P:cell redox homeostasis"/>
    <property type="evidence" value="ECO:0007669"/>
    <property type="project" value="TreeGrafter"/>
</dbReference>
<evidence type="ECO:0000256" key="8">
    <source>
        <dbReference type="ARBA" id="ARBA00023125"/>
    </source>
</evidence>
<feature type="binding site" evidence="11">
    <location>
        <position position="12"/>
    </location>
    <ligand>
        <name>[4Fe-4S] cluster</name>
        <dbReference type="ChEBI" id="CHEBI:49883"/>
    </ligand>
</feature>
<dbReference type="GO" id="GO:0051539">
    <property type="term" value="F:4 iron, 4 sulfur cluster binding"/>
    <property type="evidence" value="ECO:0007669"/>
    <property type="project" value="UniProtKB-UniRule"/>
</dbReference>
<comment type="PTM">
    <text evidence="11">Upon Fe-S cluster removal intramolecular disulfide bonds are formed.</text>
</comment>
<sequence length="87" mass="9984">MWNANWAQEAACLGRSDDLFVRGAEQNRVKQLCNTCTVKAECLAEALDNRIEWGVWGGMTERERRALLRRKPHVTQWRSILQQAGNA</sequence>
<evidence type="ECO:0000259" key="12">
    <source>
        <dbReference type="PROSITE" id="PS51674"/>
    </source>
</evidence>
<organism evidence="13 14">
    <name type="scientific">Aeromicrobium phragmitis</name>
    <dbReference type="NCBI Taxonomy" id="2478914"/>
    <lineage>
        <taxon>Bacteria</taxon>
        <taxon>Bacillati</taxon>
        <taxon>Actinomycetota</taxon>
        <taxon>Actinomycetes</taxon>
        <taxon>Propionibacteriales</taxon>
        <taxon>Nocardioidaceae</taxon>
        <taxon>Aeromicrobium</taxon>
    </lineage>
</organism>
<dbReference type="InterPro" id="IPR003482">
    <property type="entry name" value="Whib"/>
</dbReference>
<dbReference type="InterPro" id="IPR034768">
    <property type="entry name" value="4FE4S_WBL"/>
</dbReference>
<keyword evidence="7 11" id="KW-0805">Transcription regulation</keyword>
<name>A0A3L8PQ74_9ACTN</name>
<comment type="function">
    <text evidence="11">Acts as a transcriptional regulator. Probably redox-responsive. The apo- but not holo-form probably binds DNA.</text>
</comment>
<keyword evidence="11" id="KW-0963">Cytoplasm</keyword>
<keyword evidence="9 11" id="KW-1015">Disulfide bond</keyword>
<comment type="cofactor">
    <cofactor evidence="11">
        <name>[4Fe-4S] cluster</name>
        <dbReference type="ChEBI" id="CHEBI:49883"/>
    </cofactor>
    <text evidence="11">Binds 1 [4Fe-4S] cluster per subunit. Following nitrosylation of the [4Fe-4S] cluster binds 1 [4Fe-8(NO)] cluster per subunit.</text>
</comment>
<dbReference type="GO" id="GO:0047134">
    <property type="term" value="F:protein-disulfide reductase [NAD(P)H] activity"/>
    <property type="evidence" value="ECO:0007669"/>
    <property type="project" value="TreeGrafter"/>
</dbReference>
<evidence type="ECO:0000256" key="2">
    <source>
        <dbReference type="ARBA" id="ARBA00006597"/>
    </source>
</evidence>
<comment type="caution">
    <text evidence="13">The sequence shown here is derived from an EMBL/GenBank/DDBJ whole genome shotgun (WGS) entry which is preliminary data.</text>
</comment>
<comment type="similarity">
    <text evidence="2 11">Belongs to the WhiB family.</text>
</comment>
<evidence type="ECO:0000256" key="11">
    <source>
        <dbReference type="HAMAP-Rule" id="MF_01479"/>
    </source>
</evidence>
<dbReference type="GO" id="GO:0003677">
    <property type="term" value="F:DNA binding"/>
    <property type="evidence" value="ECO:0007669"/>
    <property type="project" value="UniProtKB-UniRule"/>
</dbReference>
<comment type="PTM">
    <text evidence="11">The Fe-S cluster can be nitrosylated by nitric oxide (NO).</text>
</comment>
<evidence type="ECO:0000256" key="1">
    <source>
        <dbReference type="ARBA" id="ARBA00004496"/>
    </source>
</evidence>
<dbReference type="HAMAP" id="MF_01479">
    <property type="entry name" value="WhiB"/>
    <property type="match status" value="1"/>
</dbReference>
<evidence type="ECO:0000256" key="7">
    <source>
        <dbReference type="ARBA" id="ARBA00023015"/>
    </source>
</evidence>
<reference evidence="13 14" key="1">
    <citation type="submission" date="2018-10" db="EMBL/GenBank/DDBJ databases">
        <title>Aeromicrobium sp. 9W16Y-2 whole genome shotgun sequence.</title>
        <authorList>
            <person name="Li F."/>
        </authorList>
    </citation>
    <scope>NUCLEOTIDE SEQUENCE [LARGE SCALE GENOMIC DNA]</scope>
    <source>
        <strain evidence="13 14">9W16Y-2</strain>
    </source>
</reference>
<dbReference type="AlphaFoldDB" id="A0A3L8PQ74"/>